<dbReference type="InterPro" id="IPR029051">
    <property type="entry name" value="DUF4352"/>
</dbReference>
<dbReference type="Proteomes" id="UP000187151">
    <property type="component" value="Unassembled WGS sequence"/>
</dbReference>
<organism evidence="4 5">
    <name type="scientific">Streptomyces amritsarensis</name>
    <dbReference type="NCBI Taxonomy" id="681158"/>
    <lineage>
        <taxon>Bacteria</taxon>
        <taxon>Bacillati</taxon>
        <taxon>Actinomycetota</taxon>
        <taxon>Actinomycetes</taxon>
        <taxon>Kitasatosporales</taxon>
        <taxon>Streptomycetaceae</taxon>
        <taxon>Streptomyces</taxon>
    </lineage>
</organism>
<feature type="region of interest" description="Disordered" evidence="2">
    <location>
        <begin position="32"/>
        <end position="72"/>
    </location>
</feature>
<reference evidence="4 5" key="1">
    <citation type="submission" date="2016-01" db="EMBL/GenBank/DDBJ databases">
        <title>Streptomyces amritsarensis strain MTCC 11845 genome sequencing and assembly.</title>
        <authorList>
            <person name="Sharma D."/>
            <person name="Nair G.R."/>
            <person name="Kaur G."/>
            <person name="Manhas R.K."/>
            <person name="Mayilraj S."/>
        </authorList>
    </citation>
    <scope>NUCLEOTIDE SEQUENCE [LARGE SCALE GENOMIC DNA]</scope>
    <source>
        <strain evidence="4 5">MTCC 11845</strain>
    </source>
</reference>
<feature type="domain" description="DUF4352" evidence="3">
    <location>
        <begin position="85"/>
        <end position="152"/>
    </location>
</feature>
<feature type="compositionally biased region" description="Low complexity" evidence="2">
    <location>
        <begin position="43"/>
        <end position="57"/>
    </location>
</feature>
<evidence type="ECO:0000256" key="2">
    <source>
        <dbReference type="SAM" id="MobiDB-lite"/>
    </source>
</evidence>
<dbReference type="Gene3D" id="2.60.40.1240">
    <property type="match status" value="1"/>
</dbReference>
<evidence type="ECO:0000259" key="3">
    <source>
        <dbReference type="Pfam" id="PF11611"/>
    </source>
</evidence>
<evidence type="ECO:0000313" key="5">
    <source>
        <dbReference type="Proteomes" id="UP000187151"/>
    </source>
</evidence>
<gene>
    <name evidence="4" type="ORF">AVW11_34640</name>
</gene>
<dbReference type="InterPro" id="IPR029050">
    <property type="entry name" value="Immunoprotect_excell_Ig-like"/>
</dbReference>
<protein>
    <recommendedName>
        <fullName evidence="3">DUF4352 domain-containing protein</fullName>
    </recommendedName>
</protein>
<keyword evidence="1" id="KW-0732">Signal</keyword>
<dbReference type="EMBL" id="MQUR01000163">
    <property type="protein sequence ID" value="OLZ45092.1"/>
    <property type="molecule type" value="Genomic_DNA"/>
</dbReference>
<proteinExistence type="predicted"/>
<name>A0ABX3FUZ2_9ACTN</name>
<comment type="caution">
    <text evidence="4">The sequence shown here is derived from an EMBL/GenBank/DDBJ whole genome shotgun (WGS) entry which is preliminary data.</text>
</comment>
<keyword evidence="5" id="KW-1185">Reference proteome</keyword>
<dbReference type="RefSeq" id="WP_076047005.1">
    <property type="nucleotide sequence ID" value="NZ_MQUR01000163.1"/>
</dbReference>
<evidence type="ECO:0000313" key="4">
    <source>
        <dbReference type="EMBL" id="OLZ45092.1"/>
    </source>
</evidence>
<accession>A0ABX3FUZ2</accession>
<dbReference type="Pfam" id="PF11611">
    <property type="entry name" value="DUF4352"/>
    <property type="match status" value="1"/>
</dbReference>
<evidence type="ECO:0000256" key="1">
    <source>
        <dbReference type="ARBA" id="ARBA00022729"/>
    </source>
</evidence>
<sequence length="176" mass="17921">MSTGAKVGIGCGAIVGALVLMSGCAAILGAGSGNGTGGEKQTRATAPSGASSASTEAKPGPTKEENETPPVTLTAEKAVFKPTALHDGGDYTAVQVTVVNNSDDTVSVNPLYFEVTDSDGVKHSAEIFGADDNLQAVKLYKGEKVTGTVTFKGKITPAKVYFRKNGFSTTYSAPVK</sequence>
<dbReference type="PROSITE" id="PS51257">
    <property type="entry name" value="PROKAR_LIPOPROTEIN"/>
    <property type="match status" value="1"/>
</dbReference>